<evidence type="ECO:0000256" key="4">
    <source>
        <dbReference type="ARBA" id="ARBA00022777"/>
    </source>
</evidence>
<dbReference type="CDD" id="cd01166">
    <property type="entry name" value="KdgK"/>
    <property type="match status" value="1"/>
</dbReference>
<dbReference type="PANTHER" id="PTHR43085:SF1">
    <property type="entry name" value="PSEUDOURIDINE KINASE-RELATED"/>
    <property type="match status" value="1"/>
</dbReference>
<comment type="caution">
    <text evidence="7">The sequence shown here is derived from an EMBL/GenBank/DDBJ whole genome shotgun (WGS) entry which is preliminary data.</text>
</comment>
<evidence type="ECO:0000313" key="7">
    <source>
        <dbReference type="EMBL" id="MBC8534275.1"/>
    </source>
</evidence>
<evidence type="ECO:0000313" key="8">
    <source>
        <dbReference type="Proteomes" id="UP000651482"/>
    </source>
</evidence>
<evidence type="ECO:0000259" key="6">
    <source>
        <dbReference type="Pfam" id="PF00294"/>
    </source>
</evidence>
<sequence>MGLFIAEEPGALDAVRSFSFATCGAELNVAIGLRRLEQPVSYLTKLGDDPFGRRIARQMDQLGICAAELSFSKTHPTGFVMKERVEKGDPGVVYFRKGSAASTLSAQDVERLDFSGFDTLHLTGILPALSDSCREAAKTLCRKAKEAGCRISFDPNLRPQLWNSEAEMVQWIHLFAAQADLFLPGVQEAKRLIGESVPEKIAERYLAMGAKTVVLKLGKEGAYYASVSGDCGYVKGFPVKTVVDTVGAGDGFAIGVLSACREGLSLAEAVRRGCAIGAIQVMSKGDNDGLPTRAQLNAFLKGDADWKDA</sequence>
<organism evidence="7 8">
    <name type="scientific">Yeguia hominis</name>
    <dbReference type="NCBI Taxonomy" id="2763662"/>
    <lineage>
        <taxon>Bacteria</taxon>
        <taxon>Bacillati</taxon>
        <taxon>Bacillota</taxon>
        <taxon>Clostridia</taxon>
        <taxon>Eubacteriales</taxon>
        <taxon>Yeguiaceae</taxon>
        <taxon>Yeguia</taxon>
    </lineage>
</organism>
<reference evidence="7" key="1">
    <citation type="submission" date="2020-08" db="EMBL/GenBank/DDBJ databases">
        <title>Genome public.</title>
        <authorList>
            <person name="Liu C."/>
            <person name="Sun Q."/>
        </authorList>
    </citation>
    <scope>NUCLEOTIDE SEQUENCE</scope>
    <source>
        <strain evidence="7">NSJ-40</strain>
    </source>
</reference>
<dbReference type="InterPro" id="IPR011611">
    <property type="entry name" value="PfkB_dom"/>
</dbReference>
<comment type="similarity">
    <text evidence="1">Belongs to the carbohydrate kinase PfkB family.</text>
</comment>
<dbReference type="AlphaFoldDB" id="A0A926HSX0"/>
<dbReference type="InterPro" id="IPR029056">
    <property type="entry name" value="Ribokinase-like"/>
</dbReference>
<name>A0A926HSX0_9FIRM</name>
<dbReference type="SUPFAM" id="SSF53613">
    <property type="entry name" value="Ribokinase-like"/>
    <property type="match status" value="1"/>
</dbReference>
<evidence type="ECO:0000256" key="2">
    <source>
        <dbReference type="ARBA" id="ARBA00022679"/>
    </source>
</evidence>
<dbReference type="PANTHER" id="PTHR43085">
    <property type="entry name" value="HEXOKINASE FAMILY MEMBER"/>
    <property type="match status" value="1"/>
</dbReference>
<evidence type="ECO:0000256" key="3">
    <source>
        <dbReference type="ARBA" id="ARBA00022741"/>
    </source>
</evidence>
<dbReference type="GO" id="GO:0016301">
    <property type="term" value="F:kinase activity"/>
    <property type="evidence" value="ECO:0007669"/>
    <property type="project" value="UniProtKB-KW"/>
</dbReference>
<proteinExistence type="inferred from homology"/>
<evidence type="ECO:0000256" key="5">
    <source>
        <dbReference type="ARBA" id="ARBA00022840"/>
    </source>
</evidence>
<gene>
    <name evidence="7" type="ORF">IAG03_09795</name>
</gene>
<dbReference type="InterPro" id="IPR050306">
    <property type="entry name" value="PfkB_Carbo_kinase"/>
</dbReference>
<keyword evidence="2" id="KW-0808">Transferase</keyword>
<feature type="domain" description="Carbohydrate kinase PfkB" evidence="6">
    <location>
        <begin position="10"/>
        <end position="292"/>
    </location>
</feature>
<protein>
    <submittedName>
        <fullName evidence="7">Sugar kinase</fullName>
    </submittedName>
</protein>
<dbReference type="EMBL" id="JACRSN010000014">
    <property type="protein sequence ID" value="MBC8534275.1"/>
    <property type="molecule type" value="Genomic_DNA"/>
</dbReference>
<keyword evidence="8" id="KW-1185">Reference proteome</keyword>
<dbReference type="Pfam" id="PF00294">
    <property type="entry name" value="PfkB"/>
    <property type="match status" value="1"/>
</dbReference>
<dbReference type="Gene3D" id="3.40.1190.20">
    <property type="match status" value="1"/>
</dbReference>
<keyword evidence="4 7" id="KW-0418">Kinase</keyword>
<dbReference type="Proteomes" id="UP000651482">
    <property type="component" value="Unassembled WGS sequence"/>
</dbReference>
<keyword evidence="3" id="KW-0547">Nucleotide-binding</keyword>
<evidence type="ECO:0000256" key="1">
    <source>
        <dbReference type="ARBA" id="ARBA00010688"/>
    </source>
</evidence>
<dbReference type="GO" id="GO:0005524">
    <property type="term" value="F:ATP binding"/>
    <property type="evidence" value="ECO:0007669"/>
    <property type="project" value="UniProtKB-KW"/>
</dbReference>
<accession>A0A926HSX0</accession>
<keyword evidence="5" id="KW-0067">ATP-binding</keyword>